<name>A0A4R7F118_9FLAO</name>
<reference evidence="1 2" key="1">
    <citation type="submission" date="2019-03" db="EMBL/GenBank/DDBJ databases">
        <title>Genomic Encyclopedia of Archaeal and Bacterial Type Strains, Phase II (KMG-II): from individual species to whole genera.</title>
        <authorList>
            <person name="Goeker M."/>
        </authorList>
    </citation>
    <scope>NUCLEOTIDE SEQUENCE [LARGE SCALE GENOMIC DNA]</scope>
    <source>
        <strain evidence="1 2">DSM 28213</strain>
    </source>
</reference>
<dbReference type="RefSeq" id="WP_133711971.1">
    <property type="nucleotide sequence ID" value="NZ_SOAG01000006.1"/>
</dbReference>
<sequence>MLFACSDEYVQETVDTLPTAYTNDPGIPYESPFLNGICCSLVNYHFINESDLDLEFVPYVGLARFDGVDDGNHFGWALTPVSNYPNVLANGMEYLSLIECLPVFTASYSSDFYTNLGQLPTSYALPNTVFHIANPSSNIYVEAGFLSEDGKFYSFEATVTDPVTGTPVINEHLKFPFLPKGVTDPNTLSGEWIPLPPSGMETEDLWYHHETLEICIGNDYINHPGGGVGWNDKPSIVEFSYNGKEYRLEAYTTSTDAVISLSIL</sequence>
<accession>A0A4R7F118</accession>
<proteinExistence type="predicted"/>
<evidence type="ECO:0000313" key="1">
    <source>
        <dbReference type="EMBL" id="TDS63573.1"/>
    </source>
</evidence>
<dbReference type="OrthoDB" id="1407959at2"/>
<dbReference type="AlphaFoldDB" id="A0A4R7F118"/>
<dbReference type="Proteomes" id="UP000295215">
    <property type="component" value="Unassembled WGS sequence"/>
</dbReference>
<keyword evidence="2" id="KW-1185">Reference proteome</keyword>
<protein>
    <submittedName>
        <fullName evidence="1">Uncharacterized protein</fullName>
    </submittedName>
</protein>
<gene>
    <name evidence="1" type="ORF">C8P70_1063</name>
</gene>
<dbReference type="EMBL" id="SOAG01000006">
    <property type="protein sequence ID" value="TDS63573.1"/>
    <property type="molecule type" value="Genomic_DNA"/>
</dbReference>
<evidence type="ECO:0000313" key="2">
    <source>
        <dbReference type="Proteomes" id="UP000295215"/>
    </source>
</evidence>
<comment type="caution">
    <text evidence="1">The sequence shown here is derived from an EMBL/GenBank/DDBJ whole genome shotgun (WGS) entry which is preliminary data.</text>
</comment>
<organism evidence="1 2">
    <name type="scientific">Myroides indicus</name>
    <dbReference type="NCBI Taxonomy" id="1323422"/>
    <lineage>
        <taxon>Bacteria</taxon>
        <taxon>Pseudomonadati</taxon>
        <taxon>Bacteroidota</taxon>
        <taxon>Flavobacteriia</taxon>
        <taxon>Flavobacteriales</taxon>
        <taxon>Flavobacteriaceae</taxon>
        <taxon>Myroides</taxon>
    </lineage>
</organism>